<keyword evidence="1" id="KW-0812">Transmembrane</keyword>
<feature type="domain" description="Aminotransferase-like plant mobile" evidence="2">
    <location>
        <begin position="84"/>
        <end position="139"/>
    </location>
</feature>
<evidence type="ECO:0000313" key="4">
    <source>
        <dbReference type="Proteomes" id="UP000237347"/>
    </source>
</evidence>
<protein>
    <submittedName>
        <fullName evidence="3">Serine/threonine-protein phosphatase 7 long form like protein</fullName>
    </submittedName>
</protein>
<organism evidence="3 4">
    <name type="scientific">Quercus suber</name>
    <name type="common">Cork oak</name>
    <dbReference type="NCBI Taxonomy" id="58331"/>
    <lineage>
        <taxon>Eukaryota</taxon>
        <taxon>Viridiplantae</taxon>
        <taxon>Streptophyta</taxon>
        <taxon>Embryophyta</taxon>
        <taxon>Tracheophyta</taxon>
        <taxon>Spermatophyta</taxon>
        <taxon>Magnoliopsida</taxon>
        <taxon>eudicotyledons</taxon>
        <taxon>Gunneridae</taxon>
        <taxon>Pentapetalae</taxon>
        <taxon>rosids</taxon>
        <taxon>fabids</taxon>
        <taxon>Fagales</taxon>
        <taxon>Fagaceae</taxon>
        <taxon>Quercus</taxon>
    </lineage>
</organism>
<keyword evidence="1" id="KW-1133">Transmembrane helix</keyword>
<dbReference type="InterPro" id="IPR019557">
    <property type="entry name" value="AminoTfrase-like_pln_mobile"/>
</dbReference>
<comment type="caution">
    <text evidence="3">The sequence shown here is derived from an EMBL/GenBank/DDBJ whole genome shotgun (WGS) entry which is preliminary data.</text>
</comment>
<accession>A0AAW0MBC0</accession>
<dbReference type="Proteomes" id="UP000237347">
    <property type="component" value="Unassembled WGS sequence"/>
</dbReference>
<evidence type="ECO:0000259" key="2">
    <source>
        <dbReference type="Pfam" id="PF10536"/>
    </source>
</evidence>
<evidence type="ECO:0000256" key="1">
    <source>
        <dbReference type="SAM" id="Phobius"/>
    </source>
</evidence>
<proteinExistence type="predicted"/>
<feature type="transmembrane region" description="Helical" evidence="1">
    <location>
        <begin position="20"/>
        <end position="40"/>
    </location>
</feature>
<sequence>MEFWAVANSGGGVGGGSLFFFWVFLVSLFLHPGLGFWAVANSGDGCGVGFIFLLVFLVSLFLHPGLGFWAMANNGGGVGDGSLEPYKSMLGSLPADCLGQHIWRSIVPLIHFWVVEDHHPKHVLRQFRMKQGIPVNVDTSTELHKITLQGKLDRN</sequence>
<keyword evidence="4" id="KW-1185">Reference proteome</keyword>
<feature type="transmembrane region" description="Helical" evidence="1">
    <location>
        <begin position="47"/>
        <end position="72"/>
    </location>
</feature>
<dbReference type="Pfam" id="PF10536">
    <property type="entry name" value="PMD"/>
    <property type="match status" value="1"/>
</dbReference>
<reference evidence="3 4" key="1">
    <citation type="journal article" date="2018" name="Sci. Data">
        <title>The draft genome sequence of cork oak.</title>
        <authorList>
            <person name="Ramos A.M."/>
            <person name="Usie A."/>
            <person name="Barbosa P."/>
            <person name="Barros P.M."/>
            <person name="Capote T."/>
            <person name="Chaves I."/>
            <person name="Simoes F."/>
            <person name="Abreu I."/>
            <person name="Carrasquinho I."/>
            <person name="Faro C."/>
            <person name="Guimaraes J.B."/>
            <person name="Mendonca D."/>
            <person name="Nobrega F."/>
            <person name="Rodrigues L."/>
            <person name="Saibo N.J.M."/>
            <person name="Varela M.C."/>
            <person name="Egas C."/>
            <person name="Matos J."/>
            <person name="Miguel C.M."/>
            <person name="Oliveira M.M."/>
            <person name="Ricardo C.P."/>
            <person name="Goncalves S."/>
        </authorList>
    </citation>
    <scope>NUCLEOTIDE SEQUENCE [LARGE SCALE GENOMIC DNA]</scope>
    <source>
        <strain evidence="4">cv. HL8</strain>
    </source>
</reference>
<dbReference type="AlphaFoldDB" id="A0AAW0MBC0"/>
<dbReference type="EMBL" id="PKMF04000005">
    <property type="protein sequence ID" value="KAK7860799.1"/>
    <property type="molecule type" value="Genomic_DNA"/>
</dbReference>
<keyword evidence="1" id="KW-0472">Membrane</keyword>
<evidence type="ECO:0000313" key="3">
    <source>
        <dbReference type="EMBL" id="KAK7860799.1"/>
    </source>
</evidence>
<name>A0AAW0MBC0_QUESU</name>
<gene>
    <name evidence="3" type="primary">MAIL3_2</name>
    <name evidence="3" type="ORF">CFP56_033266</name>
</gene>